<feature type="compositionally biased region" description="Basic and acidic residues" evidence="1">
    <location>
        <begin position="258"/>
        <end position="275"/>
    </location>
</feature>
<dbReference type="AlphaFoldDB" id="A0A2A6CNJ6"/>
<evidence type="ECO:0000256" key="1">
    <source>
        <dbReference type="SAM" id="MobiDB-lite"/>
    </source>
</evidence>
<organism evidence="2 3">
    <name type="scientific">Pristionchus pacificus</name>
    <name type="common">Parasitic nematode worm</name>
    <dbReference type="NCBI Taxonomy" id="54126"/>
    <lineage>
        <taxon>Eukaryota</taxon>
        <taxon>Metazoa</taxon>
        <taxon>Ecdysozoa</taxon>
        <taxon>Nematoda</taxon>
        <taxon>Chromadorea</taxon>
        <taxon>Rhabditida</taxon>
        <taxon>Rhabditina</taxon>
        <taxon>Diplogasteromorpha</taxon>
        <taxon>Diplogasteroidea</taxon>
        <taxon>Neodiplogasteridae</taxon>
        <taxon>Pristionchus</taxon>
    </lineage>
</organism>
<dbReference type="PANTHER" id="PTHR13232">
    <property type="entry name" value="NAD(P)H-HYDRATE EPIMERASE"/>
    <property type="match status" value="1"/>
</dbReference>
<accession>A0A8R1UI42</accession>
<gene>
    <name evidence="2" type="primary">WBGene00116424</name>
</gene>
<sequence>MGNNKSSNKQPVAHHPSTTDVQRLIDRQNAIKNEKVIKALEKLSKFNLKTQDFGSFVDEFNNAQSVLKGGLEVKTAKRVFESLIENEERRLYGQIPEELKRNDDWDGYIKALFDVFHTQAEIRIARRVLARMEQGSEESVRSFRNRIDNAAGFAYPQSKEERITPSMDAFIFGLRRSLRMKILDRVPENLNKAFELFGIVNELELVLARGAGLFIDATPQFALHFMELEMSLYTDLSGLTRVLKIEEEGGFLASSESAKADEASIQKGDNPDRFEASIQKGDNPDRFEASI</sequence>
<feature type="region of interest" description="Disordered" evidence="1">
    <location>
        <begin position="1"/>
        <end position="20"/>
    </location>
</feature>
<reference evidence="3" key="1">
    <citation type="journal article" date="2008" name="Nat. Genet.">
        <title>The Pristionchus pacificus genome provides a unique perspective on nematode lifestyle and parasitism.</title>
        <authorList>
            <person name="Dieterich C."/>
            <person name="Clifton S.W."/>
            <person name="Schuster L.N."/>
            <person name="Chinwalla A."/>
            <person name="Delehaunty K."/>
            <person name="Dinkelacker I."/>
            <person name="Fulton L."/>
            <person name="Fulton R."/>
            <person name="Godfrey J."/>
            <person name="Minx P."/>
            <person name="Mitreva M."/>
            <person name="Roeseler W."/>
            <person name="Tian H."/>
            <person name="Witte H."/>
            <person name="Yang S.P."/>
            <person name="Wilson R.K."/>
            <person name="Sommer R.J."/>
        </authorList>
    </citation>
    <scope>NUCLEOTIDE SEQUENCE [LARGE SCALE GENOMIC DNA]</scope>
    <source>
        <strain evidence="3">PS312</strain>
    </source>
</reference>
<dbReference type="InterPro" id="IPR032976">
    <property type="entry name" value="YJEFN_prot_NAXE-like"/>
</dbReference>
<dbReference type="Proteomes" id="UP000005239">
    <property type="component" value="Unassembled WGS sequence"/>
</dbReference>
<reference evidence="2" key="2">
    <citation type="submission" date="2022-06" db="UniProtKB">
        <authorList>
            <consortium name="EnsemblMetazoa"/>
        </authorList>
    </citation>
    <scope>IDENTIFICATION</scope>
    <source>
        <strain evidence="2">PS312</strain>
    </source>
</reference>
<dbReference type="EnsemblMetazoa" id="PPA26870.1">
    <property type="protein sequence ID" value="PPA26870.1"/>
    <property type="gene ID" value="WBGene00116424"/>
</dbReference>
<keyword evidence="3" id="KW-1185">Reference proteome</keyword>
<name>A0A2A6CNJ6_PRIPA</name>
<feature type="region of interest" description="Disordered" evidence="1">
    <location>
        <begin position="253"/>
        <end position="291"/>
    </location>
</feature>
<accession>A0A2A6CNJ6</accession>
<proteinExistence type="predicted"/>
<dbReference type="PANTHER" id="PTHR13232:SF10">
    <property type="entry name" value="NAD(P)H-HYDRATE EPIMERASE"/>
    <property type="match status" value="1"/>
</dbReference>
<evidence type="ECO:0000313" key="3">
    <source>
        <dbReference type="Proteomes" id="UP000005239"/>
    </source>
</evidence>
<protein>
    <submittedName>
        <fullName evidence="2">Uncharacterized protein</fullName>
    </submittedName>
</protein>
<evidence type="ECO:0000313" key="2">
    <source>
        <dbReference type="EnsemblMetazoa" id="PPA26870.1"/>
    </source>
</evidence>
<feature type="compositionally biased region" description="Basic and acidic residues" evidence="1">
    <location>
        <begin position="282"/>
        <end position="291"/>
    </location>
</feature>